<dbReference type="PRINTS" id="PR00320">
    <property type="entry name" value="GPROTEINBRPT"/>
</dbReference>
<sequence length="422" mass="46147">MHKIWKTLIRRLKAILKNKNTHFDKDNYKLFKQLLTEISDVDHVSGQNTSALETTLPKIIEKPPLAAASSPDGKLGAEGREDGIIHIYDLVAEKYLSGIPYLRYTKNIELITFSFNGEFIASVSENSIICIWNIEKSVLMQKFVVHGNGIVSSIFSPSDKLLLTISQDASIHIWNIQKGLQALVNTGHTSDIVDVNFSPDESKIVTGSCDHSIAVWNAYTGAAVTGKMLGHSENYEGPLQPVTAIVFSPDNKFIACGAEDGTVHIWSVELEVKALHKIKANHRVVSLAYSPDGTYIACGLSNGVICFWDAITGALVAGKAEVVIGPGNSVLAISMDSQHLATGSTDGILNVWNTSTGGLLWGPQHIHTALVSHITFSTDSHYILTAAHDNTVCVWDTYNGRCLKQMKNVSSKTILQYRFQIT</sequence>
<dbReference type="OrthoDB" id="674604at2759"/>
<dbReference type="PANTHER" id="PTHR22847">
    <property type="entry name" value="WD40 REPEAT PROTEIN"/>
    <property type="match status" value="1"/>
</dbReference>
<dbReference type="Pfam" id="PF00400">
    <property type="entry name" value="WD40"/>
    <property type="match status" value="7"/>
</dbReference>
<keyword evidence="2" id="KW-0677">Repeat</keyword>
<reference evidence="4" key="1">
    <citation type="submission" date="2020-11" db="EMBL/GenBank/DDBJ databases">
        <authorList>
            <consortium name="DOE Joint Genome Institute"/>
            <person name="Ahrendt S."/>
            <person name="Riley R."/>
            <person name="Andreopoulos W."/>
            <person name="Labutti K."/>
            <person name="Pangilinan J."/>
            <person name="Ruiz-Duenas F.J."/>
            <person name="Barrasa J.M."/>
            <person name="Sanchez-Garcia M."/>
            <person name="Camarero S."/>
            <person name="Miyauchi S."/>
            <person name="Serrano A."/>
            <person name="Linde D."/>
            <person name="Babiker R."/>
            <person name="Drula E."/>
            <person name="Ayuso-Fernandez I."/>
            <person name="Pacheco R."/>
            <person name="Padilla G."/>
            <person name="Ferreira P."/>
            <person name="Barriuso J."/>
            <person name="Kellner H."/>
            <person name="Castanera R."/>
            <person name="Alfaro M."/>
            <person name="Ramirez L."/>
            <person name="Pisabarro A.G."/>
            <person name="Kuo A."/>
            <person name="Tritt A."/>
            <person name="Lipzen A."/>
            <person name="He G."/>
            <person name="Yan M."/>
            <person name="Ng V."/>
            <person name="Cullen D."/>
            <person name="Martin F."/>
            <person name="Rosso M.-N."/>
            <person name="Henrissat B."/>
            <person name="Hibbett D."/>
            <person name="Martinez A.T."/>
            <person name="Grigoriev I.V."/>
        </authorList>
    </citation>
    <scope>NUCLEOTIDE SEQUENCE</scope>
    <source>
        <strain evidence="4">CBS 247.69</strain>
    </source>
</reference>
<dbReference type="InterPro" id="IPR036322">
    <property type="entry name" value="WD40_repeat_dom_sf"/>
</dbReference>
<dbReference type="InterPro" id="IPR001680">
    <property type="entry name" value="WD40_rpt"/>
</dbReference>
<dbReference type="PROSITE" id="PS50294">
    <property type="entry name" value="WD_REPEATS_REGION"/>
    <property type="match status" value="4"/>
</dbReference>
<dbReference type="InterPro" id="IPR019775">
    <property type="entry name" value="WD40_repeat_CS"/>
</dbReference>
<evidence type="ECO:0000256" key="1">
    <source>
        <dbReference type="ARBA" id="ARBA00022574"/>
    </source>
</evidence>
<dbReference type="PROSITE" id="PS00678">
    <property type="entry name" value="WD_REPEATS_1"/>
    <property type="match status" value="3"/>
</dbReference>
<name>A0A9P5XT71_9AGAR</name>
<feature type="repeat" description="WD" evidence="3">
    <location>
        <begin position="185"/>
        <end position="226"/>
    </location>
</feature>
<organism evidence="4 5">
    <name type="scientific">Collybia nuda</name>
    <dbReference type="NCBI Taxonomy" id="64659"/>
    <lineage>
        <taxon>Eukaryota</taxon>
        <taxon>Fungi</taxon>
        <taxon>Dikarya</taxon>
        <taxon>Basidiomycota</taxon>
        <taxon>Agaricomycotina</taxon>
        <taxon>Agaricomycetes</taxon>
        <taxon>Agaricomycetidae</taxon>
        <taxon>Agaricales</taxon>
        <taxon>Tricholomatineae</taxon>
        <taxon>Clitocybaceae</taxon>
        <taxon>Collybia</taxon>
    </lineage>
</organism>
<feature type="repeat" description="WD" evidence="3">
    <location>
        <begin position="143"/>
        <end position="184"/>
    </location>
</feature>
<dbReference type="PROSITE" id="PS50082">
    <property type="entry name" value="WD_REPEATS_2"/>
    <property type="match status" value="6"/>
</dbReference>
<feature type="repeat" description="WD" evidence="3">
    <location>
        <begin position="235"/>
        <end position="269"/>
    </location>
</feature>
<keyword evidence="1 3" id="KW-0853">WD repeat</keyword>
<keyword evidence="5" id="KW-1185">Reference proteome</keyword>
<dbReference type="Proteomes" id="UP000807353">
    <property type="component" value="Unassembled WGS sequence"/>
</dbReference>
<dbReference type="SUPFAM" id="SSF50978">
    <property type="entry name" value="WD40 repeat-like"/>
    <property type="match status" value="1"/>
</dbReference>
<comment type="caution">
    <text evidence="4">The sequence shown here is derived from an EMBL/GenBank/DDBJ whole genome shotgun (WGS) entry which is preliminary data.</text>
</comment>
<proteinExistence type="predicted"/>
<dbReference type="AlphaFoldDB" id="A0A9P5XT71"/>
<evidence type="ECO:0000313" key="4">
    <source>
        <dbReference type="EMBL" id="KAF9456403.1"/>
    </source>
</evidence>
<protein>
    <submittedName>
        <fullName evidence="4">WD40-repeat-containing domain protein</fullName>
    </submittedName>
</protein>
<dbReference type="InterPro" id="IPR015943">
    <property type="entry name" value="WD40/YVTN_repeat-like_dom_sf"/>
</dbReference>
<evidence type="ECO:0000256" key="2">
    <source>
        <dbReference type="ARBA" id="ARBA00022737"/>
    </source>
</evidence>
<evidence type="ECO:0000313" key="5">
    <source>
        <dbReference type="Proteomes" id="UP000807353"/>
    </source>
</evidence>
<feature type="repeat" description="WD" evidence="3">
    <location>
        <begin position="284"/>
        <end position="318"/>
    </location>
</feature>
<dbReference type="Gene3D" id="2.130.10.10">
    <property type="entry name" value="YVTN repeat-like/Quinoprotein amine dehydrogenase"/>
    <property type="match status" value="2"/>
</dbReference>
<dbReference type="PANTHER" id="PTHR22847:SF637">
    <property type="entry name" value="WD REPEAT DOMAIN 5B"/>
    <property type="match status" value="1"/>
</dbReference>
<dbReference type="SMART" id="SM00320">
    <property type="entry name" value="WD40"/>
    <property type="match status" value="8"/>
</dbReference>
<feature type="repeat" description="WD" evidence="3">
    <location>
        <begin position="331"/>
        <end position="357"/>
    </location>
</feature>
<accession>A0A9P5XT71</accession>
<dbReference type="InterPro" id="IPR020472">
    <property type="entry name" value="WD40_PAC1"/>
</dbReference>
<feature type="repeat" description="WD" evidence="3">
    <location>
        <begin position="364"/>
        <end position="405"/>
    </location>
</feature>
<evidence type="ECO:0000256" key="3">
    <source>
        <dbReference type="PROSITE-ProRule" id="PRU00221"/>
    </source>
</evidence>
<dbReference type="GO" id="GO:1990234">
    <property type="term" value="C:transferase complex"/>
    <property type="evidence" value="ECO:0007669"/>
    <property type="project" value="UniProtKB-ARBA"/>
</dbReference>
<dbReference type="CDD" id="cd00200">
    <property type="entry name" value="WD40"/>
    <property type="match status" value="1"/>
</dbReference>
<dbReference type="EMBL" id="MU150429">
    <property type="protein sequence ID" value="KAF9456403.1"/>
    <property type="molecule type" value="Genomic_DNA"/>
</dbReference>
<gene>
    <name evidence="4" type="ORF">BDZ94DRAFT_1229694</name>
</gene>